<dbReference type="GO" id="GO:0003676">
    <property type="term" value="F:nucleic acid binding"/>
    <property type="evidence" value="ECO:0007669"/>
    <property type="project" value="InterPro"/>
</dbReference>
<evidence type="ECO:0000313" key="3">
    <source>
        <dbReference type="EMBL" id="KAG1302835.1"/>
    </source>
</evidence>
<comment type="caution">
    <text evidence="3">The sequence shown here is derived from an EMBL/GenBank/DDBJ whole genome shotgun (WGS) entry which is preliminary data.</text>
</comment>
<accession>A0A9P7BMK4</accession>
<dbReference type="PANTHER" id="PTHR46564:SF1">
    <property type="entry name" value="TRANSPOSASE"/>
    <property type="match status" value="1"/>
</dbReference>
<feature type="domain" description="Tc1-like transposase DDE" evidence="2">
    <location>
        <begin position="177"/>
        <end position="312"/>
    </location>
</feature>
<dbReference type="PANTHER" id="PTHR46564">
    <property type="entry name" value="TRANSPOSASE"/>
    <property type="match status" value="1"/>
</dbReference>
<organism evidence="3 4">
    <name type="scientific">Rhizopus oryzae</name>
    <name type="common">Mucormycosis agent</name>
    <name type="synonym">Rhizopus arrhizus var. delemar</name>
    <dbReference type="NCBI Taxonomy" id="64495"/>
    <lineage>
        <taxon>Eukaryota</taxon>
        <taxon>Fungi</taxon>
        <taxon>Fungi incertae sedis</taxon>
        <taxon>Mucoromycota</taxon>
        <taxon>Mucoromycotina</taxon>
        <taxon>Mucoromycetes</taxon>
        <taxon>Mucorales</taxon>
        <taxon>Mucorineae</taxon>
        <taxon>Rhizopodaceae</taxon>
        <taxon>Rhizopus</taxon>
    </lineage>
</organism>
<feature type="compositionally biased region" description="Basic and acidic residues" evidence="1">
    <location>
        <begin position="48"/>
        <end position="73"/>
    </location>
</feature>
<dbReference type="EMBL" id="JAANQT010002240">
    <property type="protein sequence ID" value="KAG1302835.1"/>
    <property type="molecule type" value="Genomic_DNA"/>
</dbReference>
<dbReference type="InterPro" id="IPR038717">
    <property type="entry name" value="Tc1-like_DDE_dom"/>
</dbReference>
<gene>
    <name evidence="3" type="ORF">G6F64_010591</name>
</gene>
<dbReference type="Proteomes" id="UP000716291">
    <property type="component" value="Unassembled WGS sequence"/>
</dbReference>
<dbReference type="Gene3D" id="3.30.420.10">
    <property type="entry name" value="Ribonuclease H-like superfamily/Ribonuclease H"/>
    <property type="match status" value="1"/>
</dbReference>
<evidence type="ECO:0000259" key="2">
    <source>
        <dbReference type="Pfam" id="PF13358"/>
    </source>
</evidence>
<protein>
    <recommendedName>
        <fullName evidence="2">Tc1-like transposase DDE domain-containing protein</fullName>
    </recommendedName>
</protein>
<dbReference type="Pfam" id="PF13358">
    <property type="entry name" value="DDE_3"/>
    <property type="match status" value="1"/>
</dbReference>
<keyword evidence="4" id="KW-1185">Reference proteome</keyword>
<evidence type="ECO:0000313" key="4">
    <source>
        <dbReference type="Proteomes" id="UP000716291"/>
    </source>
</evidence>
<feature type="region of interest" description="Disordered" evidence="1">
    <location>
        <begin position="39"/>
        <end position="76"/>
    </location>
</feature>
<name>A0A9P7BMK4_RHIOR</name>
<dbReference type="OrthoDB" id="2262293at2759"/>
<dbReference type="InterPro" id="IPR036397">
    <property type="entry name" value="RNaseH_sf"/>
</dbReference>
<proteinExistence type="predicted"/>
<reference evidence="3" key="1">
    <citation type="journal article" date="2020" name="Microb. Genom.">
        <title>Genetic diversity of clinical and environmental Mucorales isolates obtained from an investigation of mucormycosis cases among solid organ transplant recipients.</title>
        <authorList>
            <person name="Nguyen M.H."/>
            <person name="Kaul D."/>
            <person name="Muto C."/>
            <person name="Cheng S.J."/>
            <person name="Richter R.A."/>
            <person name="Bruno V.M."/>
            <person name="Liu G."/>
            <person name="Beyhan S."/>
            <person name="Sundermann A.J."/>
            <person name="Mounaud S."/>
            <person name="Pasculle A.W."/>
            <person name="Nierman W.C."/>
            <person name="Driscoll E."/>
            <person name="Cumbie R."/>
            <person name="Clancy C.J."/>
            <person name="Dupont C.L."/>
        </authorList>
    </citation>
    <scope>NUCLEOTIDE SEQUENCE</scope>
    <source>
        <strain evidence="3">GL11</strain>
    </source>
</reference>
<evidence type="ECO:0000256" key="1">
    <source>
        <dbReference type="SAM" id="MobiDB-lite"/>
    </source>
</evidence>
<sequence>MNSFIQEDGMGNMLDEEGDQFVELKMEVDEVNYPLDDVTTFDQYNDLKPPEKMQQDKKEVPEEDLSSEKKKSEQMSIRGAAAAAEIKVSSSTAYNWHKKGLKSLELDEDIEKGGARGAVKVRRPAVLNDIHKNYLTSLVGEKSSIVLDEMIKSLTKFTDLKVSKNSLHEFVTEKYEAAFNINLKRSMAWPKKGERAVVVTPKIRAKITTIIGAISPYGVVNIKAKSPKVAGPSKKRKAASSSSVVVGKDKHELFKGYYLVMDNAPIHKHTGIRSYIENRCYACVYLPPYSPELNPIEQFWSVCKSKLKREALLEEEILISRIKFTCNNVLISDLRGFCKYSVAKFSGCLEKSPI</sequence>
<dbReference type="AlphaFoldDB" id="A0A9P7BMK4"/>